<reference evidence="3 4" key="1">
    <citation type="submission" date="2017-10" db="EMBL/GenBank/DDBJ databases">
        <title>Comparative genomics between pathogenic Norcardia.</title>
        <authorList>
            <person name="Zeng L."/>
        </authorList>
    </citation>
    <scope>NUCLEOTIDE SEQUENCE [LARGE SCALE GENOMIC DNA]</scope>
    <source>
        <strain evidence="3 4">NC_YFY_NT001</strain>
    </source>
</reference>
<evidence type="ECO:0000256" key="1">
    <source>
        <dbReference type="SAM" id="MobiDB-lite"/>
    </source>
</evidence>
<evidence type="ECO:0000313" key="4">
    <source>
        <dbReference type="Proteomes" id="UP000221961"/>
    </source>
</evidence>
<feature type="region of interest" description="Disordered" evidence="1">
    <location>
        <begin position="1"/>
        <end position="30"/>
    </location>
</feature>
<name>A0A291RU61_9NOCA</name>
<protein>
    <submittedName>
        <fullName evidence="3">Uncharacterized protein</fullName>
    </submittedName>
</protein>
<dbReference type="EMBL" id="CP023778">
    <property type="protein sequence ID" value="ATL70788.1"/>
    <property type="molecule type" value="Genomic_DNA"/>
</dbReference>
<dbReference type="AlphaFoldDB" id="A0A291RU61"/>
<accession>A0A291RU61</accession>
<dbReference type="KEGG" id="ntp:CRH09_36000"/>
<evidence type="ECO:0000256" key="2">
    <source>
        <dbReference type="SAM" id="Phobius"/>
    </source>
</evidence>
<keyword evidence="2" id="KW-1133">Transmembrane helix</keyword>
<dbReference type="Proteomes" id="UP000221961">
    <property type="component" value="Chromosome"/>
</dbReference>
<gene>
    <name evidence="3" type="ORF">CRH09_36000</name>
</gene>
<sequence length="232" mass="23766">MTDRDTRWQSKGPTPLPGEPPKTKNDKKGFGELGPAWIGAIATLITALTGAGFFVGRSTAPAPVPSAHSSVTEAIQATGLQQAPSALSSVPSSPATIAVQDGPAEGTVLWTCNLDMPDYMGILVKPSSQCPAPVDIWTLANNGLSVAYNVGLAVGGATSTAVSDEASPSYNDCKSTHKYFSQDLSLPGNIGKSACIIAPGLVVAVNLVRISTNLTSSVVTLNLTVWSGSKNG</sequence>
<organism evidence="3 4">
    <name type="scientific">Nocardia terpenica</name>
    <dbReference type="NCBI Taxonomy" id="455432"/>
    <lineage>
        <taxon>Bacteria</taxon>
        <taxon>Bacillati</taxon>
        <taxon>Actinomycetota</taxon>
        <taxon>Actinomycetes</taxon>
        <taxon>Mycobacteriales</taxon>
        <taxon>Nocardiaceae</taxon>
        <taxon>Nocardia</taxon>
    </lineage>
</organism>
<proteinExistence type="predicted"/>
<feature type="transmembrane region" description="Helical" evidence="2">
    <location>
        <begin position="36"/>
        <end position="56"/>
    </location>
</feature>
<evidence type="ECO:0000313" key="3">
    <source>
        <dbReference type="EMBL" id="ATL70788.1"/>
    </source>
</evidence>
<feature type="compositionally biased region" description="Basic and acidic residues" evidence="1">
    <location>
        <begin position="21"/>
        <end position="30"/>
    </location>
</feature>
<keyword evidence="2" id="KW-0472">Membrane</keyword>
<keyword evidence="2" id="KW-0812">Transmembrane</keyword>